<proteinExistence type="predicted"/>
<dbReference type="EMBL" id="PSZM01000034">
    <property type="protein sequence ID" value="PQL93445.1"/>
    <property type="molecule type" value="Genomic_DNA"/>
</dbReference>
<dbReference type="InterPro" id="IPR002577">
    <property type="entry name" value="HTH_HxlR"/>
</dbReference>
<dbReference type="OrthoDB" id="9797599at2"/>
<dbReference type="PANTHER" id="PTHR33204:SF29">
    <property type="entry name" value="TRANSCRIPTIONAL REGULATOR"/>
    <property type="match status" value="1"/>
</dbReference>
<dbReference type="Pfam" id="PF01638">
    <property type="entry name" value="HxlR"/>
    <property type="match status" value="1"/>
</dbReference>
<organism evidence="5 6">
    <name type="scientific">Apibacter adventoris</name>
    <dbReference type="NCBI Taxonomy" id="1679466"/>
    <lineage>
        <taxon>Bacteria</taxon>
        <taxon>Pseudomonadati</taxon>
        <taxon>Bacteroidota</taxon>
        <taxon>Flavobacteriia</taxon>
        <taxon>Flavobacteriales</taxon>
        <taxon>Weeksellaceae</taxon>
        <taxon>Apibacter</taxon>
    </lineage>
</organism>
<dbReference type="RefSeq" id="WP_105246432.1">
    <property type="nucleotide sequence ID" value="NZ_PSZM01000034.1"/>
</dbReference>
<accession>A0A2S8AEA9</accession>
<keyword evidence="1" id="KW-0805">Transcription regulation</keyword>
<dbReference type="SUPFAM" id="SSF46785">
    <property type="entry name" value="Winged helix' DNA-binding domain"/>
    <property type="match status" value="1"/>
</dbReference>
<dbReference type="Proteomes" id="UP000238042">
    <property type="component" value="Unassembled WGS sequence"/>
</dbReference>
<keyword evidence="3" id="KW-0804">Transcription</keyword>
<dbReference type="GO" id="GO:0003677">
    <property type="term" value="F:DNA binding"/>
    <property type="evidence" value="ECO:0007669"/>
    <property type="project" value="UniProtKB-KW"/>
</dbReference>
<evidence type="ECO:0000313" key="5">
    <source>
        <dbReference type="EMBL" id="PQL93445.1"/>
    </source>
</evidence>
<dbReference type="AlphaFoldDB" id="A0A2S8AEA9"/>
<dbReference type="InterPro" id="IPR036390">
    <property type="entry name" value="WH_DNA-bd_sf"/>
</dbReference>
<dbReference type="PANTHER" id="PTHR33204">
    <property type="entry name" value="TRANSCRIPTIONAL REGULATOR, MARR FAMILY"/>
    <property type="match status" value="1"/>
</dbReference>
<comment type="caution">
    <text evidence="5">The sequence shown here is derived from an EMBL/GenBank/DDBJ whole genome shotgun (WGS) entry which is preliminary data.</text>
</comment>
<reference evidence="5 6" key="1">
    <citation type="submission" date="2018-02" db="EMBL/GenBank/DDBJ databases">
        <title>Genome sequences of Apibacter spp., gut symbionts of Asian honey bees.</title>
        <authorList>
            <person name="Kwong W.K."/>
            <person name="Steele M.I."/>
            <person name="Moran N.A."/>
        </authorList>
    </citation>
    <scope>NUCLEOTIDE SEQUENCE [LARGE SCALE GENOMIC DNA]</scope>
    <source>
        <strain evidence="6">wkB301</strain>
    </source>
</reference>
<dbReference type="Gene3D" id="1.10.10.10">
    <property type="entry name" value="Winged helix-like DNA-binding domain superfamily/Winged helix DNA-binding domain"/>
    <property type="match status" value="1"/>
</dbReference>
<name>A0A2S8AEA9_9FLAO</name>
<keyword evidence="6" id="KW-1185">Reference proteome</keyword>
<keyword evidence="2" id="KW-0238">DNA-binding</keyword>
<feature type="domain" description="HTH hxlR-type" evidence="4">
    <location>
        <begin position="21"/>
        <end position="119"/>
    </location>
</feature>
<gene>
    <name evidence="5" type="ORF">C4S77_04685</name>
</gene>
<evidence type="ECO:0000313" key="6">
    <source>
        <dbReference type="Proteomes" id="UP000238042"/>
    </source>
</evidence>
<dbReference type="InterPro" id="IPR036388">
    <property type="entry name" value="WH-like_DNA-bd_sf"/>
</dbReference>
<protein>
    <submittedName>
        <fullName evidence="5">Transcriptional regulator</fullName>
    </submittedName>
</protein>
<evidence type="ECO:0000256" key="3">
    <source>
        <dbReference type="ARBA" id="ARBA00023163"/>
    </source>
</evidence>
<dbReference type="PROSITE" id="PS51118">
    <property type="entry name" value="HTH_HXLR"/>
    <property type="match status" value="1"/>
</dbReference>
<evidence type="ECO:0000259" key="4">
    <source>
        <dbReference type="PROSITE" id="PS51118"/>
    </source>
</evidence>
<evidence type="ECO:0000256" key="2">
    <source>
        <dbReference type="ARBA" id="ARBA00023125"/>
    </source>
</evidence>
<sequence length="120" mass="13863">MSKIKETSTHCANKKSMSEECAEVYAANLIGGQWTLVICCHLFNGKMRFSELKKSIPDITERMLTLQLRKMENNALVKRTVYAEVPPRVEYELTPICLELKPILDHLLEWGNKHKMSKKL</sequence>
<evidence type="ECO:0000256" key="1">
    <source>
        <dbReference type="ARBA" id="ARBA00023015"/>
    </source>
</evidence>